<comment type="caution">
    <text evidence="1">The sequence shown here is derived from an EMBL/GenBank/DDBJ whole genome shotgun (WGS) entry which is preliminary data.</text>
</comment>
<dbReference type="EMBL" id="JAQQWM010000008">
    <property type="protein sequence ID" value="KAK8054376.1"/>
    <property type="molecule type" value="Genomic_DNA"/>
</dbReference>
<dbReference type="Gene3D" id="3.40.50.1820">
    <property type="entry name" value="alpha/beta hydrolase"/>
    <property type="match status" value="2"/>
</dbReference>
<dbReference type="InterPro" id="IPR029058">
    <property type="entry name" value="AB_hydrolase_fold"/>
</dbReference>
<sequence length="341" mass="39014">MLTPVLHRSCVRLAPFAGTLKRHVTQRQHLLAMPIHRSASNKVTLPEPYDTMTLPYGRTLSWSEAGDPNGDPHFLFHGHPGSRLDVFSFKKLGRRLNIRLIAPDRPGMEPRAPPWDRPLRGPRRLGGGPYALACALTIPDTTLTGVGLVSSASPCEAATGEDRKSGWWKTLLDFAKTPCPSLTAWIWEQLVGYVVRDTLTEKGRWMWDDRMARKAKKVVRPGEAVRELSPEQKTPEAIAKRREWQMRKLVEPMAEGARGLVRDAYLIEHPWGLRLEDVRYKPKIQIFHGAKDAIVPVGGVYYMRERLPHWRMIVKGKDNHYSIWQHGEDILTKIMKRHREQ</sequence>
<evidence type="ECO:0000313" key="2">
    <source>
        <dbReference type="Proteomes" id="UP001446871"/>
    </source>
</evidence>
<keyword evidence="2" id="KW-1185">Reference proteome</keyword>
<accession>A0ABR1U652</accession>
<gene>
    <name evidence="1" type="ORF">PG996_013677</name>
</gene>
<evidence type="ECO:0000313" key="1">
    <source>
        <dbReference type="EMBL" id="KAK8054376.1"/>
    </source>
</evidence>
<name>A0ABR1U652_9PEZI</name>
<protein>
    <submittedName>
        <fullName evidence="1">Uncharacterized protein</fullName>
    </submittedName>
</protein>
<reference evidence="1 2" key="1">
    <citation type="submission" date="2023-01" db="EMBL/GenBank/DDBJ databases">
        <title>Analysis of 21 Apiospora genomes using comparative genomics revels a genus with tremendous synthesis potential of carbohydrate active enzymes and secondary metabolites.</title>
        <authorList>
            <person name="Sorensen T."/>
        </authorList>
    </citation>
    <scope>NUCLEOTIDE SEQUENCE [LARGE SCALE GENOMIC DNA]</scope>
    <source>
        <strain evidence="1 2">CBS 83171</strain>
    </source>
</reference>
<proteinExistence type="predicted"/>
<dbReference type="SUPFAM" id="SSF53474">
    <property type="entry name" value="alpha/beta-Hydrolases"/>
    <property type="match status" value="1"/>
</dbReference>
<organism evidence="1 2">
    <name type="scientific">Apiospora saccharicola</name>
    <dbReference type="NCBI Taxonomy" id="335842"/>
    <lineage>
        <taxon>Eukaryota</taxon>
        <taxon>Fungi</taxon>
        <taxon>Dikarya</taxon>
        <taxon>Ascomycota</taxon>
        <taxon>Pezizomycotina</taxon>
        <taxon>Sordariomycetes</taxon>
        <taxon>Xylariomycetidae</taxon>
        <taxon>Amphisphaeriales</taxon>
        <taxon>Apiosporaceae</taxon>
        <taxon>Apiospora</taxon>
    </lineage>
</organism>
<dbReference type="Proteomes" id="UP001446871">
    <property type="component" value="Unassembled WGS sequence"/>
</dbReference>